<evidence type="ECO:0000313" key="1">
    <source>
        <dbReference type="EMBL" id="KAH3724559.1"/>
    </source>
</evidence>
<reference evidence="1" key="2">
    <citation type="submission" date="2020-11" db="EMBL/GenBank/DDBJ databases">
        <authorList>
            <person name="McCartney M.A."/>
            <person name="Auch B."/>
            <person name="Kono T."/>
            <person name="Mallez S."/>
            <person name="Becker A."/>
            <person name="Gohl D.M."/>
            <person name="Silverstein K.A.T."/>
            <person name="Koren S."/>
            <person name="Bechman K.B."/>
            <person name="Herman A."/>
            <person name="Abrahante J.E."/>
            <person name="Garbe J."/>
        </authorList>
    </citation>
    <scope>NUCLEOTIDE SEQUENCE</scope>
    <source>
        <strain evidence="1">Duluth1</strain>
        <tissue evidence="1">Whole animal</tissue>
    </source>
</reference>
<dbReference type="EMBL" id="JAIWYP010000012">
    <property type="protein sequence ID" value="KAH3724559.1"/>
    <property type="molecule type" value="Genomic_DNA"/>
</dbReference>
<gene>
    <name evidence="1" type="ORF">DPMN_050379</name>
</gene>
<name>A0A9D4CH25_DREPO</name>
<dbReference type="Proteomes" id="UP000828390">
    <property type="component" value="Unassembled WGS sequence"/>
</dbReference>
<keyword evidence="2" id="KW-1185">Reference proteome</keyword>
<evidence type="ECO:0000313" key="2">
    <source>
        <dbReference type="Proteomes" id="UP000828390"/>
    </source>
</evidence>
<accession>A0A9D4CH25</accession>
<protein>
    <submittedName>
        <fullName evidence="1">Uncharacterized protein</fullName>
    </submittedName>
</protein>
<comment type="caution">
    <text evidence="1">The sequence shown here is derived from an EMBL/GenBank/DDBJ whole genome shotgun (WGS) entry which is preliminary data.</text>
</comment>
<organism evidence="1 2">
    <name type="scientific">Dreissena polymorpha</name>
    <name type="common">Zebra mussel</name>
    <name type="synonym">Mytilus polymorpha</name>
    <dbReference type="NCBI Taxonomy" id="45954"/>
    <lineage>
        <taxon>Eukaryota</taxon>
        <taxon>Metazoa</taxon>
        <taxon>Spiralia</taxon>
        <taxon>Lophotrochozoa</taxon>
        <taxon>Mollusca</taxon>
        <taxon>Bivalvia</taxon>
        <taxon>Autobranchia</taxon>
        <taxon>Heteroconchia</taxon>
        <taxon>Euheterodonta</taxon>
        <taxon>Imparidentia</taxon>
        <taxon>Neoheterodontei</taxon>
        <taxon>Myida</taxon>
        <taxon>Dreissenoidea</taxon>
        <taxon>Dreissenidae</taxon>
        <taxon>Dreissena</taxon>
    </lineage>
</organism>
<sequence length="131" mass="14933">MIICGRSQNPFLPSCCADDHALENVFRKLPSQYPGAVAAEFENATIASLLQENYYQCCSPVGGQKYCHLYQQINPPDYCSRYTISSEIRLEDKKDTPQIEDVSVDVEKSATNPRSRVVRNVKVMETIRFEY</sequence>
<reference evidence="1" key="1">
    <citation type="journal article" date="2019" name="bioRxiv">
        <title>The Genome of the Zebra Mussel, Dreissena polymorpha: A Resource for Invasive Species Research.</title>
        <authorList>
            <person name="McCartney M.A."/>
            <person name="Auch B."/>
            <person name="Kono T."/>
            <person name="Mallez S."/>
            <person name="Zhang Y."/>
            <person name="Obille A."/>
            <person name="Becker A."/>
            <person name="Abrahante J.E."/>
            <person name="Garbe J."/>
            <person name="Badalamenti J.P."/>
            <person name="Herman A."/>
            <person name="Mangelson H."/>
            <person name="Liachko I."/>
            <person name="Sullivan S."/>
            <person name="Sone E.D."/>
            <person name="Koren S."/>
            <person name="Silverstein K.A.T."/>
            <person name="Beckman K.B."/>
            <person name="Gohl D.M."/>
        </authorList>
    </citation>
    <scope>NUCLEOTIDE SEQUENCE</scope>
    <source>
        <strain evidence="1">Duluth1</strain>
        <tissue evidence="1">Whole animal</tissue>
    </source>
</reference>
<dbReference type="AlphaFoldDB" id="A0A9D4CH25"/>
<proteinExistence type="predicted"/>